<dbReference type="Pfam" id="PF02518">
    <property type="entry name" value="HATPase_c"/>
    <property type="match status" value="1"/>
</dbReference>
<evidence type="ECO:0000259" key="5">
    <source>
        <dbReference type="SMART" id="SM00387"/>
    </source>
</evidence>
<comment type="catalytic activity">
    <reaction evidence="1">
        <text>ATP + protein L-histidine = ADP + protein N-phospho-L-histidine.</text>
        <dbReference type="EC" id="2.7.13.3"/>
    </reaction>
</comment>
<organism evidence="6 7">
    <name type="scientific">Novosphingobium album</name>
    <name type="common">ex Liu et al. 2023</name>
    <dbReference type="NCBI Taxonomy" id="3031130"/>
    <lineage>
        <taxon>Bacteria</taxon>
        <taxon>Pseudomonadati</taxon>
        <taxon>Pseudomonadota</taxon>
        <taxon>Alphaproteobacteria</taxon>
        <taxon>Sphingomonadales</taxon>
        <taxon>Sphingomonadaceae</taxon>
        <taxon>Novosphingobium</taxon>
    </lineage>
</organism>
<name>A0ABT5WXN6_9SPHN</name>
<keyword evidence="6" id="KW-0067">ATP-binding</keyword>
<evidence type="ECO:0000256" key="3">
    <source>
        <dbReference type="ARBA" id="ARBA00022679"/>
    </source>
</evidence>
<dbReference type="Gene3D" id="3.30.565.10">
    <property type="entry name" value="Histidine kinase-like ATPase, C-terminal domain"/>
    <property type="match status" value="1"/>
</dbReference>
<feature type="domain" description="Histidine kinase/HSP90-like ATPase" evidence="5">
    <location>
        <begin position="198"/>
        <end position="330"/>
    </location>
</feature>
<dbReference type="SUPFAM" id="SSF55874">
    <property type="entry name" value="ATPase domain of HSP90 chaperone/DNA topoisomerase II/histidine kinase"/>
    <property type="match status" value="1"/>
</dbReference>
<evidence type="ECO:0000256" key="2">
    <source>
        <dbReference type="ARBA" id="ARBA00012438"/>
    </source>
</evidence>
<evidence type="ECO:0000256" key="4">
    <source>
        <dbReference type="ARBA" id="ARBA00022777"/>
    </source>
</evidence>
<dbReference type="GO" id="GO:0005524">
    <property type="term" value="F:ATP binding"/>
    <property type="evidence" value="ECO:0007669"/>
    <property type="project" value="UniProtKB-KW"/>
</dbReference>
<keyword evidence="7" id="KW-1185">Reference proteome</keyword>
<keyword evidence="3" id="KW-0808">Transferase</keyword>
<keyword evidence="4" id="KW-0418">Kinase</keyword>
<reference evidence="6 7" key="1">
    <citation type="submission" date="2023-03" db="EMBL/GenBank/DDBJ databases">
        <title>NovoSphingobium album sp. nov. isolated from polycyclic aromatic hydrocarbons- and heavy-metal polluted soil.</title>
        <authorList>
            <person name="Liu Z."/>
            <person name="Wang K."/>
        </authorList>
    </citation>
    <scope>NUCLEOTIDE SEQUENCE [LARGE SCALE GENOMIC DNA]</scope>
    <source>
        <strain evidence="6 7">H3SJ31-1</strain>
    </source>
</reference>
<dbReference type="Proteomes" id="UP001216253">
    <property type="component" value="Unassembled WGS sequence"/>
</dbReference>
<keyword evidence="6" id="KW-0547">Nucleotide-binding</keyword>
<dbReference type="SMART" id="SM00387">
    <property type="entry name" value="HATPase_c"/>
    <property type="match status" value="1"/>
</dbReference>
<sequence>MPNAVTKIQDIIHAIAGRAIRHDLRTPLNHVEAYCGQIRDTLHRRPELMRDRLSRPSEVAANTIDIPALAREIDDALTDLETTLESSAYQTGAETQVVLEKLIDGECADLELKAAALKVLLEPDQQCSEYAIRVLKNAKAARSRLRSLKSFFKAEYAQRIRSKIDLREQADRAARDVSPNSSTYVGVFSFSGHAQIYGSEVLIQTLFQNIYENTLRYGANTRNLRSHTSFTQGRFGDLSRDIEGISEHPVQSGQWIRTDLKNNGPRLSAVDPNSVFQLGKRFDVEGINDDEGQGLGMSICFAVATLHRGFIWAHSGEAGAHFSVFLPCLVEDGFNDAQLLGIAKRMRIT</sequence>
<accession>A0ABT5WXN6</accession>
<dbReference type="PANTHER" id="PTHR42878">
    <property type="entry name" value="TWO-COMPONENT HISTIDINE KINASE"/>
    <property type="match status" value="1"/>
</dbReference>
<dbReference type="InterPro" id="IPR036890">
    <property type="entry name" value="HATPase_C_sf"/>
</dbReference>
<dbReference type="PANTHER" id="PTHR42878:SF14">
    <property type="entry name" value="OSMOLARITY TWO-COMPONENT SYSTEM PROTEIN SSK1"/>
    <property type="match status" value="1"/>
</dbReference>
<gene>
    <name evidence="6" type="ORF">PYV00_23280</name>
</gene>
<dbReference type="InterPro" id="IPR050351">
    <property type="entry name" value="BphY/WalK/GraS-like"/>
</dbReference>
<protein>
    <recommendedName>
        <fullName evidence="2">histidine kinase</fullName>
        <ecNumber evidence="2">2.7.13.3</ecNumber>
    </recommendedName>
</protein>
<dbReference type="InterPro" id="IPR003594">
    <property type="entry name" value="HATPase_dom"/>
</dbReference>
<evidence type="ECO:0000313" key="7">
    <source>
        <dbReference type="Proteomes" id="UP001216253"/>
    </source>
</evidence>
<proteinExistence type="predicted"/>
<dbReference type="EMBL" id="JARESE010000093">
    <property type="protein sequence ID" value="MDE8654621.1"/>
    <property type="molecule type" value="Genomic_DNA"/>
</dbReference>
<comment type="caution">
    <text evidence="6">The sequence shown here is derived from an EMBL/GenBank/DDBJ whole genome shotgun (WGS) entry which is preliminary data.</text>
</comment>
<dbReference type="RefSeq" id="WP_275230745.1">
    <property type="nucleotide sequence ID" value="NZ_JARESE010000093.1"/>
</dbReference>
<evidence type="ECO:0000256" key="1">
    <source>
        <dbReference type="ARBA" id="ARBA00000085"/>
    </source>
</evidence>
<evidence type="ECO:0000313" key="6">
    <source>
        <dbReference type="EMBL" id="MDE8654621.1"/>
    </source>
</evidence>
<dbReference type="EC" id="2.7.13.3" evidence="2"/>